<keyword evidence="1" id="KW-0812">Transmembrane</keyword>
<keyword evidence="1" id="KW-1133">Transmembrane helix</keyword>
<sequence length="214" mass="23378">MELTLLVIFWYGILHAFGPDHLSAIADFSVGKNQRKTLLITFLFALGHGVSLFIFAKLLESVEISEELLAYGDIVSATVIIGMGVYLLFMVITKRIQLQKHSHENKEHIHIYFGKSHEHNNDSTAMTSSLSLGLLMGAGGVRGMLITLGAVSNGTVDLTMVAAFTLGVMLIFGVFGLFMLYINQRFLGSLTNVRRTFSIVGIISLIVGTNILLG</sequence>
<dbReference type="AlphaFoldDB" id="A0A1P8KMF5"/>
<feature type="transmembrane region" description="Helical" evidence="1">
    <location>
        <begin position="158"/>
        <end position="181"/>
    </location>
</feature>
<keyword evidence="3" id="KW-1185">Reference proteome</keyword>
<evidence type="ECO:0000313" key="3">
    <source>
        <dbReference type="Proteomes" id="UP000186074"/>
    </source>
</evidence>
<dbReference type="KEGG" id="alp:LPB137_07715"/>
<dbReference type="Proteomes" id="UP000186074">
    <property type="component" value="Chromosome"/>
</dbReference>
<evidence type="ECO:0000313" key="2">
    <source>
        <dbReference type="EMBL" id="APW65747.1"/>
    </source>
</evidence>
<dbReference type="GO" id="GO:0032025">
    <property type="term" value="P:response to cobalt ion"/>
    <property type="evidence" value="ECO:0007669"/>
    <property type="project" value="TreeGrafter"/>
</dbReference>
<feature type="transmembrane region" description="Helical" evidence="1">
    <location>
        <begin position="38"/>
        <end position="56"/>
    </location>
</feature>
<dbReference type="PANTHER" id="PTHR40659:SF1">
    <property type="entry name" value="NICKEL_COBALT EFFLUX SYSTEM RCNA"/>
    <property type="match status" value="1"/>
</dbReference>
<dbReference type="PANTHER" id="PTHR40659">
    <property type="entry name" value="NICKEL/COBALT EFFLUX SYSTEM RCNA"/>
    <property type="match status" value="1"/>
</dbReference>
<dbReference type="RefSeq" id="WP_076086642.1">
    <property type="nucleotide sequence ID" value="NZ_CP019070.1"/>
</dbReference>
<dbReference type="EMBL" id="CP019070">
    <property type="protein sequence ID" value="APW65747.1"/>
    <property type="molecule type" value="Genomic_DNA"/>
</dbReference>
<gene>
    <name evidence="2" type="ORF">LPB137_07715</name>
</gene>
<feature type="transmembrane region" description="Helical" evidence="1">
    <location>
        <begin position="68"/>
        <end position="92"/>
    </location>
</feature>
<protein>
    <recommendedName>
        <fullName evidence="4">Nickel/cobalt efflux system</fullName>
    </recommendedName>
</protein>
<evidence type="ECO:0008006" key="4">
    <source>
        <dbReference type="Google" id="ProtNLM"/>
    </source>
</evidence>
<dbReference type="GO" id="GO:0046583">
    <property type="term" value="F:monoatomic cation efflux transmembrane transporter activity"/>
    <property type="evidence" value="ECO:0007669"/>
    <property type="project" value="TreeGrafter"/>
</dbReference>
<reference evidence="2 3" key="1">
    <citation type="submission" date="2017-01" db="EMBL/GenBank/DDBJ databases">
        <title>Genome sequencing of Arcobacter sp. LPB0137.</title>
        <authorList>
            <person name="Lee G.-W."/>
            <person name="Yi H."/>
        </authorList>
    </citation>
    <scope>NUCLEOTIDE SEQUENCE [LARGE SCALE GENOMIC DNA]</scope>
    <source>
        <strain evidence="2 3">LPB0137</strain>
    </source>
</reference>
<dbReference type="STRING" id="1850254.LPB137_07715"/>
<name>A0A1P8KMF5_9BACT</name>
<evidence type="ECO:0000256" key="1">
    <source>
        <dbReference type="SAM" id="Phobius"/>
    </source>
</evidence>
<dbReference type="OrthoDB" id="5333961at2"/>
<accession>A0A1P8KMF5</accession>
<organism evidence="2 3">
    <name type="scientific">Poseidonibacter parvus</name>
    <dbReference type="NCBI Taxonomy" id="1850254"/>
    <lineage>
        <taxon>Bacteria</taxon>
        <taxon>Pseudomonadati</taxon>
        <taxon>Campylobacterota</taxon>
        <taxon>Epsilonproteobacteria</taxon>
        <taxon>Campylobacterales</taxon>
        <taxon>Arcobacteraceae</taxon>
        <taxon>Poseidonibacter</taxon>
    </lineage>
</organism>
<dbReference type="GO" id="GO:0015099">
    <property type="term" value="F:nickel cation transmembrane transporter activity"/>
    <property type="evidence" value="ECO:0007669"/>
    <property type="project" value="TreeGrafter"/>
</dbReference>
<feature type="transmembrane region" description="Helical" evidence="1">
    <location>
        <begin position="132"/>
        <end position="152"/>
    </location>
</feature>
<dbReference type="InterPro" id="IPR051224">
    <property type="entry name" value="NiCoT_RcnA"/>
</dbReference>
<dbReference type="GO" id="GO:0010045">
    <property type="term" value="P:response to nickel cation"/>
    <property type="evidence" value="ECO:0007669"/>
    <property type="project" value="TreeGrafter"/>
</dbReference>
<feature type="transmembrane region" description="Helical" evidence="1">
    <location>
        <begin position="6"/>
        <end position="26"/>
    </location>
</feature>
<proteinExistence type="predicted"/>
<keyword evidence="1" id="KW-0472">Membrane</keyword>
<dbReference type="GO" id="GO:0006824">
    <property type="term" value="P:cobalt ion transport"/>
    <property type="evidence" value="ECO:0007669"/>
    <property type="project" value="UniProtKB-KW"/>
</dbReference>
<dbReference type="GO" id="GO:0005886">
    <property type="term" value="C:plasma membrane"/>
    <property type="evidence" value="ECO:0007669"/>
    <property type="project" value="UniProtKB-SubCell"/>
</dbReference>
<feature type="transmembrane region" description="Helical" evidence="1">
    <location>
        <begin position="193"/>
        <end position="213"/>
    </location>
</feature>